<dbReference type="SUPFAM" id="SSF56645">
    <property type="entry name" value="Acyl-CoA dehydrogenase NM domain-like"/>
    <property type="match status" value="1"/>
</dbReference>
<dbReference type="Proteomes" id="UP000291078">
    <property type="component" value="Unassembled WGS sequence"/>
</dbReference>
<evidence type="ECO:0000256" key="1">
    <source>
        <dbReference type="ARBA" id="ARBA00023002"/>
    </source>
</evidence>
<dbReference type="EMBL" id="SGXM01000004">
    <property type="protein sequence ID" value="RZT36853.1"/>
    <property type="molecule type" value="Genomic_DNA"/>
</dbReference>
<dbReference type="Pfam" id="PF08028">
    <property type="entry name" value="Acyl-CoA_dh_2"/>
    <property type="match status" value="1"/>
</dbReference>
<dbReference type="GO" id="GO:0003995">
    <property type="term" value="F:acyl-CoA dehydrogenase activity"/>
    <property type="evidence" value="ECO:0007669"/>
    <property type="project" value="TreeGrafter"/>
</dbReference>
<dbReference type="PANTHER" id="PTHR43884:SF12">
    <property type="entry name" value="ISOVALERYL-COA DEHYDROGENASE, MITOCHONDRIAL-RELATED"/>
    <property type="match status" value="1"/>
</dbReference>
<gene>
    <name evidence="4" type="ORF">EV147_3517</name>
</gene>
<comment type="caution">
    <text evidence="4">The sequence shown here is derived from an EMBL/GenBank/DDBJ whole genome shotgun (WGS) entry which is preliminary data.</text>
</comment>
<dbReference type="SUPFAM" id="SSF47203">
    <property type="entry name" value="Acyl-CoA dehydrogenase C-terminal domain-like"/>
    <property type="match status" value="1"/>
</dbReference>
<evidence type="ECO:0000259" key="3">
    <source>
        <dbReference type="Pfam" id="PF08028"/>
    </source>
</evidence>
<evidence type="ECO:0000259" key="2">
    <source>
        <dbReference type="Pfam" id="PF02771"/>
    </source>
</evidence>
<dbReference type="PIRSF" id="PIRSF016578">
    <property type="entry name" value="HsaA"/>
    <property type="match status" value="1"/>
</dbReference>
<proteinExistence type="predicted"/>
<keyword evidence="5" id="KW-1185">Reference proteome</keyword>
<organism evidence="4 5">
    <name type="scientific">Cupriavidus agavae</name>
    <dbReference type="NCBI Taxonomy" id="1001822"/>
    <lineage>
        <taxon>Bacteria</taxon>
        <taxon>Pseudomonadati</taxon>
        <taxon>Pseudomonadota</taxon>
        <taxon>Betaproteobacteria</taxon>
        <taxon>Burkholderiales</taxon>
        <taxon>Burkholderiaceae</taxon>
        <taxon>Cupriavidus</taxon>
    </lineage>
</organism>
<dbReference type="Gene3D" id="1.20.140.10">
    <property type="entry name" value="Butyryl-CoA Dehydrogenase, subunit A, domain 3"/>
    <property type="match status" value="1"/>
</dbReference>
<dbReference type="InterPro" id="IPR036250">
    <property type="entry name" value="AcylCo_DH-like_C"/>
</dbReference>
<accession>A0A4Q7RTC1</accession>
<dbReference type="Pfam" id="PF02771">
    <property type="entry name" value="Acyl-CoA_dh_N"/>
    <property type="match status" value="1"/>
</dbReference>
<evidence type="ECO:0000313" key="4">
    <source>
        <dbReference type="EMBL" id="RZT36853.1"/>
    </source>
</evidence>
<protein>
    <submittedName>
        <fullName evidence="4">Alkylation response protein AidB-like acyl-CoA dehydrogenase</fullName>
    </submittedName>
</protein>
<dbReference type="Gene3D" id="1.10.540.10">
    <property type="entry name" value="Acyl-CoA dehydrogenase/oxidase, N-terminal domain"/>
    <property type="match status" value="1"/>
</dbReference>
<dbReference type="GO" id="GO:0050660">
    <property type="term" value="F:flavin adenine dinucleotide binding"/>
    <property type="evidence" value="ECO:0007669"/>
    <property type="project" value="InterPro"/>
</dbReference>
<feature type="domain" description="Acyl-CoA dehydrogenase/oxidase N-terminal" evidence="2">
    <location>
        <begin position="70"/>
        <end position="142"/>
    </location>
</feature>
<sequence length="445" mass="48057">MFMPKRPKTLSCLISLRLYNNENVILSNDQTKETLMTLAAVTDIRSTRVSDDISIRADLLRRAAAMVPALRARAAEVDALARLPDATVAELDDAGIFDMMVPKDAGGLQVSLRTYMEVVSEIGRGDGSAAWACALINVCNWMAAACLPDAARAEVFGSGAKVRSAGVLSPRKAVVKRVAGGYLVEEGMWGFNSGVYHAQWDLLGIPLVDEAGNVIDQGMALIPTSDLQFLNDWDTIALRGSGSTSVVVKDKFVPDSRIVRLSSILAGDYVARFNDDEALYRMAFMPVAAIILTFPALGIARAAQEMFLDKLPGRGIQYTWYEKQSEATVTHLQAGEASAMIDAARLVVERCVDEIDAHAAAGTIPDALTRARIRRDTGYASKMMWDAVDILASASGGSLAGTRNPFNRVWRDARVANLHGIVCTATNLELYGRMLCGQAPNTPLV</sequence>
<keyword evidence="1" id="KW-0560">Oxidoreductase</keyword>
<dbReference type="InterPro" id="IPR037069">
    <property type="entry name" value="AcylCoA_DH/ox_N_sf"/>
</dbReference>
<dbReference type="AlphaFoldDB" id="A0A4Q7RTC1"/>
<evidence type="ECO:0000313" key="5">
    <source>
        <dbReference type="Proteomes" id="UP000291078"/>
    </source>
</evidence>
<name>A0A4Q7RTC1_9BURK</name>
<reference evidence="4 5" key="1">
    <citation type="journal article" date="2015" name="Stand. Genomic Sci.">
        <title>Genomic Encyclopedia of Bacterial and Archaeal Type Strains, Phase III: the genomes of soil and plant-associated and newly described type strains.</title>
        <authorList>
            <person name="Whitman W.B."/>
            <person name="Woyke T."/>
            <person name="Klenk H.P."/>
            <person name="Zhou Y."/>
            <person name="Lilburn T.G."/>
            <person name="Beck B.J."/>
            <person name="De Vos P."/>
            <person name="Vandamme P."/>
            <person name="Eisen J.A."/>
            <person name="Garrity G."/>
            <person name="Hugenholtz P."/>
            <person name="Kyrpides N.C."/>
        </authorList>
    </citation>
    <scope>NUCLEOTIDE SEQUENCE [LARGE SCALE GENOMIC DNA]</scope>
    <source>
        <strain evidence="4 5">ASC-9842</strain>
    </source>
</reference>
<dbReference type="InterPro" id="IPR013107">
    <property type="entry name" value="Acyl-CoA_DH_C"/>
</dbReference>
<dbReference type="InterPro" id="IPR009100">
    <property type="entry name" value="AcylCoA_DH/oxidase_NM_dom_sf"/>
</dbReference>
<feature type="domain" description="Acyl-CoA dehydrogenase C-terminal" evidence="3">
    <location>
        <begin position="291"/>
        <end position="421"/>
    </location>
</feature>
<dbReference type="PANTHER" id="PTHR43884">
    <property type="entry name" value="ACYL-COA DEHYDROGENASE"/>
    <property type="match status" value="1"/>
</dbReference>
<dbReference type="Gene3D" id="2.40.110.10">
    <property type="entry name" value="Butyryl-CoA Dehydrogenase, subunit A, domain 2"/>
    <property type="match status" value="1"/>
</dbReference>
<dbReference type="InterPro" id="IPR046373">
    <property type="entry name" value="Acyl-CoA_Oxase/DH_mid-dom_sf"/>
</dbReference>
<dbReference type="InterPro" id="IPR013786">
    <property type="entry name" value="AcylCoA_DH/ox_N"/>
</dbReference>